<reference evidence="2" key="1">
    <citation type="journal article" date="2021" name="bioRxiv">
        <title>Whole Genome Assembly and Annotation of Northern Wild Rice, Zizania palustris L., Supports a Whole Genome Duplication in the Zizania Genus.</title>
        <authorList>
            <person name="Haas M."/>
            <person name="Kono T."/>
            <person name="Macchietto M."/>
            <person name="Millas R."/>
            <person name="McGilp L."/>
            <person name="Shao M."/>
            <person name="Duquette J."/>
            <person name="Hirsch C.N."/>
            <person name="Kimball J."/>
        </authorList>
    </citation>
    <scope>NUCLEOTIDE SEQUENCE</scope>
    <source>
        <tissue evidence="2">Fresh leaf tissue</tissue>
    </source>
</reference>
<sequence length="85" mass="8707">MGYDGVRASRVEGATHGAVRAAVGGGARGAYESLGSAGLQQGLRGWRHAWPARVAVARVQRRGCRGGDIGGESTGEGKMGNTKIQ</sequence>
<reference evidence="2" key="2">
    <citation type="submission" date="2021-02" db="EMBL/GenBank/DDBJ databases">
        <authorList>
            <person name="Kimball J.A."/>
            <person name="Haas M.W."/>
            <person name="Macchietto M."/>
            <person name="Kono T."/>
            <person name="Duquette J."/>
            <person name="Shao M."/>
        </authorList>
    </citation>
    <scope>NUCLEOTIDE SEQUENCE</scope>
    <source>
        <tissue evidence="2">Fresh leaf tissue</tissue>
    </source>
</reference>
<name>A0A8J6BJ46_ZIZPA</name>
<evidence type="ECO:0000313" key="3">
    <source>
        <dbReference type="Proteomes" id="UP000729402"/>
    </source>
</evidence>
<evidence type="ECO:0000313" key="2">
    <source>
        <dbReference type="EMBL" id="KAG8085630.1"/>
    </source>
</evidence>
<feature type="region of interest" description="Disordered" evidence="1">
    <location>
        <begin position="64"/>
        <end position="85"/>
    </location>
</feature>
<dbReference type="EMBL" id="JAAALK010000082">
    <property type="protein sequence ID" value="KAG8085630.1"/>
    <property type="molecule type" value="Genomic_DNA"/>
</dbReference>
<gene>
    <name evidence="2" type="ORF">GUJ93_ZPchr0010g11200</name>
</gene>
<proteinExistence type="predicted"/>
<comment type="caution">
    <text evidence="2">The sequence shown here is derived from an EMBL/GenBank/DDBJ whole genome shotgun (WGS) entry which is preliminary data.</text>
</comment>
<keyword evidence="3" id="KW-1185">Reference proteome</keyword>
<dbReference type="Proteomes" id="UP000729402">
    <property type="component" value="Unassembled WGS sequence"/>
</dbReference>
<organism evidence="2 3">
    <name type="scientific">Zizania palustris</name>
    <name type="common">Northern wild rice</name>
    <dbReference type="NCBI Taxonomy" id="103762"/>
    <lineage>
        <taxon>Eukaryota</taxon>
        <taxon>Viridiplantae</taxon>
        <taxon>Streptophyta</taxon>
        <taxon>Embryophyta</taxon>
        <taxon>Tracheophyta</taxon>
        <taxon>Spermatophyta</taxon>
        <taxon>Magnoliopsida</taxon>
        <taxon>Liliopsida</taxon>
        <taxon>Poales</taxon>
        <taxon>Poaceae</taxon>
        <taxon>BOP clade</taxon>
        <taxon>Oryzoideae</taxon>
        <taxon>Oryzeae</taxon>
        <taxon>Zizaniinae</taxon>
        <taxon>Zizania</taxon>
    </lineage>
</organism>
<dbReference type="AlphaFoldDB" id="A0A8J6BJ46"/>
<protein>
    <submittedName>
        <fullName evidence="2">Uncharacterized protein</fullName>
    </submittedName>
</protein>
<evidence type="ECO:0000256" key="1">
    <source>
        <dbReference type="SAM" id="MobiDB-lite"/>
    </source>
</evidence>
<feature type="compositionally biased region" description="Gly residues" evidence="1">
    <location>
        <begin position="66"/>
        <end position="78"/>
    </location>
</feature>
<accession>A0A8J6BJ46</accession>